<sequence>MPFSTFHPFSRLPFELRQQIWEEACLPSGPLERGIQYLFLTADGLVASPRNWSQTSKQDPSDLRNKSAYLIDGGLWNACKESRQVIEKHKNFEEWVHLRNQAIDEDESFNSYKAGWDSGTSAIHPATIEDGTEDWHMLTYPGQDIFCYKLDATMPVTEEIKDMGLYTPFIRNSDWYSCQPQPPDNIAFEFDQRWMEDSKMWYHYMQEEQSVRGYWALLLEEQLNRNEPRRTLWIIDKNAKWFERSPERDTIIYRDYDEDYVEVDWDDVPDSTGDGASLSASAFFDRFWTANYLDLRGIFRYSTSYYLHCGYESDEEAQTFELKSRVKLLVRRDNQVKEPTWECWDKCNQQGWCICQDR</sequence>
<dbReference type="EMBL" id="LYXU01000001">
    <property type="protein sequence ID" value="OBS28431.1"/>
    <property type="molecule type" value="Genomic_DNA"/>
</dbReference>
<reference evidence="2 3" key="1">
    <citation type="submission" date="2016-06" db="EMBL/GenBank/DDBJ databases">
        <title>Living apart together: crosstalk between the core and supernumerary genomes in a fungal plant pathogen.</title>
        <authorList>
            <person name="Vanheule A."/>
            <person name="Audenaert K."/>
            <person name="Warris S."/>
            <person name="Van De Geest H."/>
            <person name="Schijlen E."/>
            <person name="Hofte M."/>
            <person name="De Saeger S."/>
            <person name="Haesaert G."/>
            <person name="Waalwijk C."/>
            <person name="Van Der Lee T."/>
        </authorList>
    </citation>
    <scope>NUCLEOTIDE SEQUENCE [LARGE SCALE GENOMIC DNA]</scope>
    <source>
        <strain evidence="2 3">2516</strain>
    </source>
</reference>
<evidence type="ECO:0000259" key="1">
    <source>
        <dbReference type="Pfam" id="PF20150"/>
    </source>
</evidence>
<dbReference type="OMA" id="NAKWFER"/>
<dbReference type="InterPro" id="IPR045518">
    <property type="entry name" value="2EXR"/>
</dbReference>
<accession>A0A1B8B6T8</accession>
<protein>
    <recommendedName>
        <fullName evidence="1">2EXR domain-containing protein</fullName>
    </recommendedName>
</protein>
<name>A0A1B8B6T8_FUSPO</name>
<evidence type="ECO:0000313" key="3">
    <source>
        <dbReference type="Proteomes" id="UP000091967"/>
    </source>
</evidence>
<evidence type="ECO:0000313" key="2">
    <source>
        <dbReference type="EMBL" id="OBS28431.1"/>
    </source>
</evidence>
<feature type="domain" description="2EXR" evidence="1">
    <location>
        <begin position="6"/>
        <end position="89"/>
    </location>
</feature>
<organism evidence="2 3">
    <name type="scientific">Fusarium poae</name>
    <dbReference type="NCBI Taxonomy" id="36050"/>
    <lineage>
        <taxon>Eukaryota</taxon>
        <taxon>Fungi</taxon>
        <taxon>Dikarya</taxon>
        <taxon>Ascomycota</taxon>
        <taxon>Pezizomycotina</taxon>
        <taxon>Sordariomycetes</taxon>
        <taxon>Hypocreomycetidae</taxon>
        <taxon>Hypocreales</taxon>
        <taxon>Nectriaceae</taxon>
        <taxon>Fusarium</taxon>
    </lineage>
</organism>
<comment type="caution">
    <text evidence="2">The sequence shown here is derived from an EMBL/GenBank/DDBJ whole genome shotgun (WGS) entry which is preliminary data.</text>
</comment>
<gene>
    <name evidence="2" type="ORF">FPOA_02369</name>
</gene>
<dbReference type="AlphaFoldDB" id="A0A1B8B6T8"/>
<dbReference type="Proteomes" id="UP000091967">
    <property type="component" value="Unassembled WGS sequence"/>
</dbReference>
<dbReference type="Pfam" id="PF20150">
    <property type="entry name" value="2EXR"/>
    <property type="match status" value="1"/>
</dbReference>
<keyword evidence="3" id="KW-1185">Reference proteome</keyword>
<proteinExistence type="predicted"/>